<accession>A0A1Y1S2E8</accession>
<dbReference type="PANTHER" id="PTHR43752">
    <property type="entry name" value="BNR/ASP-BOX REPEAT FAMILY PROTEIN"/>
    <property type="match status" value="1"/>
</dbReference>
<dbReference type="Gene3D" id="2.120.10.10">
    <property type="match status" value="1"/>
</dbReference>
<dbReference type="SUPFAM" id="SSF50939">
    <property type="entry name" value="Sialidases"/>
    <property type="match status" value="1"/>
</dbReference>
<feature type="domain" description="Sialidase" evidence="1">
    <location>
        <begin position="42"/>
        <end position="356"/>
    </location>
</feature>
<dbReference type="Proteomes" id="UP000192343">
    <property type="component" value="Unassembled WGS sequence"/>
</dbReference>
<dbReference type="InterPro" id="IPR011040">
    <property type="entry name" value="Sialidase"/>
</dbReference>
<dbReference type="CDD" id="cd15482">
    <property type="entry name" value="Sialidase_non-viral"/>
    <property type="match status" value="1"/>
</dbReference>
<evidence type="ECO:0000313" key="3">
    <source>
        <dbReference type="Proteomes" id="UP000192343"/>
    </source>
</evidence>
<dbReference type="PANTHER" id="PTHR43752:SF2">
    <property type="entry name" value="BNR_ASP-BOX REPEAT FAMILY PROTEIN"/>
    <property type="match status" value="1"/>
</dbReference>
<dbReference type="EMBL" id="MWQY01000002">
    <property type="protein sequence ID" value="ORC37965.1"/>
    <property type="molecule type" value="Genomic_DNA"/>
</dbReference>
<gene>
    <name evidence="2" type="ORF">B4O97_02920</name>
</gene>
<proteinExistence type="predicted"/>
<comment type="caution">
    <text evidence="2">The sequence shown here is derived from an EMBL/GenBank/DDBJ whole genome shotgun (WGS) entry which is preliminary data.</text>
</comment>
<evidence type="ECO:0000313" key="2">
    <source>
        <dbReference type="EMBL" id="ORC37965.1"/>
    </source>
</evidence>
<name>A0A1Y1S2E8_9SPIO</name>
<organism evidence="2 3">
    <name type="scientific">Marispirochaeta aestuarii</name>
    <dbReference type="NCBI Taxonomy" id="1963862"/>
    <lineage>
        <taxon>Bacteria</taxon>
        <taxon>Pseudomonadati</taxon>
        <taxon>Spirochaetota</taxon>
        <taxon>Spirochaetia</taxon>
        <taxon>Spirochaetales</taxon>
        <taxon>Spirochaetaceae</taxon>
        <taxon>Marispirochaeta</taxon>
    </lineage>
</organism>
<dbReference type="STRING" id="1963862.B4O97_02920"/>
<protein>
    <recommendedName>
        <fullName evidence="1">Sialidase domain-containing protein</fullName>
    </recommendedName>
</protein>
<dbReference type="Pfam" id="PF13088">
    <property type="entry name" value="BNR_2"/>
    <property type="match status" value="1"/>
</dbReference>
<dbReference type="AlphaFoldDB" id="A0A1Y1S2E8"/>
<keyword evidence="3" id="KW-1185">Reference proteome</keyword>
<sequence>MLSIFYILEIKQDRKMKIISSHKIPTPCTSNHASNLLELEDGNLLCTWFGGSMEGSSDVSIYLSRFDSSSETWSPAEKMSDDPTRSEQNPVIFTSPGKELWLLYTAQLKTDQGTAIVRRRRSRDGGKTWEGIEDLFTGEGTFIRQTPVVNSRGYILVPIWHSNIKNAFGDDTSLVMVSRDGGSSWETIEVPESNGCVHMNILSNCRAAFYRSRRSDRIYRSVSDDDGLSWSKPEATELPNNNASIQARLLSDDRILIIYNENSARGRKSESSIPPWIQDKEDFLRQCRITEKSAVWGVPRNPLVISSSDDLGLNWKKELVVESDPNLRSEHDHKGSFIGDYSYPSVIQGRDGRIHISYSYLRDYIQHRILSL</sequence>
<reference evidence="2 3" key="1">
    <citation type="submission" date="2017-03" db="EMBL/GenBank/DDBJ databases">
        <title>Draft Genome sequence of Marispirochaeta sp. strain JC444.</title>
        <authorList>
            <person name="Shivani Y."/>
            <person name="Subhash Y."/>
            <person name="Sasikala C."/>
            <person name="Ramana C."/>
        </authorList>
    </citation>
    <scope>NUCLEOTIDE SEQUENCE [LARGE SCALE GENOMIC DNA]</scope>
    <source>
        <strain evidence="2 3">JC444</strain>
    </source>
</reference>
<dbReference type="InterPro" id="IPR036278">
    <property type="entry name" value="Sialidase_sf"/>
</dbReference>
<evidence type="ECO:0000259" key="1">
    <source>
        <dbReference type="Pfam" id="PF13088"/>
    </source>
</evidence>